<evidence type="ECO:0008006" key="3">
    <source>
        <dbReference type="Google" id="ProtNLM"/>
    </source>
</evidence>
<protein>
    <recommendedName>
        <fullName evidence="3">BTB domain-containing protein</fullName>
    </recommendedName>
</protein>
<reference evidence="1 2" key="1">
    <citation type="submission" date="2023-08" db="EMBL/GenBank/DDBJ databases">
        <title>Black Yeasts Isolated from many extreme environments.</title>
        <authorList>
            <person name="Coleine C."/>
            <person name="Stajich J.E."/>
            <person name="Selbmann L."/>
        </authorList>
    </citation>
    <scope>NUCLEOTIDE SEQUENCE [LARGE SCALE GENOMIC DNA]</scope>
    <source>
        <strain evidence="1 2">CCFEE 5935</strain>
    </source>
</reference>
<dbReference type="AlphaFoldDB" id="A0AAV9P9L3"/>
<dbReference type="EMBL" id="JAVRRT010000008">
    <property type="protein sequence ID" value="KAK5169578.1"/>
    <property type="molecule type" value="Genomic_DNA"/>
</dbReference>
<organism evidence="1 2">
    <name type="scientific">Saxophila tyrrhenica</name>
    <dbReference type="NCBI Taxonomy" id="1690608"/>
    <lineage>
        <taxon>Eukaryota</taxon>
        <taxon>Fungi</taxon>
        <taxon>Dikarya</taxon>
        <taxon>Ascomycota</taxon>
        <taxon>Pezizomycotina</taxon>
        <taxon>Dothideomycetes</taxon>
        <taxon>Dothideomycetidae</taxon>
        <taxon>Mycosphaerellales</taxon>
        <taxon>Extremaceae</taxon>
        <taxon>Saxophila</taxon>
    </lineage>
</organism>
<comment type="caution">
    <text evidence="1">The sequence shown here is derived from an EMBL/GenBank/DDBJ whole genome shotgun (WGS) entry which is preliminary data.</text>
</comment>
<dbReference type="InterPro" id="IPR011333">
    <property type="entry name" value="SKP1/BTB/POZ_sf"/>
</dbReference>
<dbReference type="GeneID" id="89926896"/>
<dbReference type="RefSeq" id="XP_064658924.1">
    <property type="nucleotide sequence ID" value="XM_064802799.1"/>
</dbReference>
<keyword evidence="2" id="KW-1185">Reference proteome</keyword>
<gene>
    <name evidence="1" type="ORF">LTR77_005555</name>
</gene>
<dbReference type="Gene3D" id="3.30.710.10">
    <property type="entry name" value="Potassium Channel Kv1.1, Chain A"/>
    <property type="match status" value="1"/>
</dbReference>
<evidence type="ECO:0000313" key="2">
    <source>
        <dbReference type="Proteomes" id="UP001337655"/>
    </source>
</evidence>
<dbReference type="Proteomes" id="UP001337655">
    <property type="component" value="Unassembled WGS sequence"/>
</dbReference>
<proteinExistence type="predicted"/>
<accession>A0AAV9P9L3</accession>
<evidence type="ECO:0000313" key="1">
    <source>
        <dbReference type="EMBL" id="KAK5169578.1"/>
    </source>
</evidence>
<sequence>MDNPKIVQLITDGDVMLVCGGEDEEFVYLVVVFSLEITDQSDRTKLQVRSSVLTVSSKVFKALLSPQFKEGAELAGAGSVEIALPEDDPEAMAIMCKVLHLWGRNDIEPRSLTTEQLLNVAVPPDKYGCTRAMRRAAEQWIKQLEKVVDHTKLHSLIAACFYFDHEPMWRLVSRAFVFESTEARDLQPLDEFQYPQELDDLCAENYRAQGHANGSGDLPGQDDLCKLS</sequence>
<name>A0AAV9P9L3_9PEZI</name>